<evidence type="ECO:0000313" key="4">
    <source>
        <dbReference type="Proteomes" id="UP000595046"/>
    </source>
</evidence>
<dbReference type="InterPro" id="IPR003594">
    <property type="entry name" value="HATPase_dom"/>
</dbReference>
<dbReference type="RefSeq" id="WP_197352887.1">
    <property type="nucleotide sequence ID" value="NZ_CP048882.1"/>
</dbReference>
<keyword evidence="1" id="KW-0418">Kinase</keyword>
<dbReference type="PANTHER" id="PTHR35526:SF3">
    <property type="entry name" value="ANTI-SIGMA-F FACTOR RSBW"/>
    <property type="match status" value="1"/>
</dbReference>
<dbReference type="PANTHER" id="PTHR35526">
    <property type="entry name" value="ANTI-SIGMA-F FACTOR RSBW-RELATED"/>
    <property type="match status" value="1"/>
</dbReference>
<keyword evidence="1" id="KW-0723">Serine/threonine-protein kinase</keyword>
<protein>
    <submittedName>
        <fullName evidence="3">ATP-binding protein</fullName>
    </submittedName>
</protein>
<feature type="domain" description="Histidine kinase/HSP90-like ATPase" evidence="2">
    <location>
        <begin position="23"/>
        <end position="140"/>
    </location>
</feature>
<dbReference type="InterPro" id="IPR050267">
    <property type="entry name" value="Anti-sigma-factor_SerPK"/>
</dbReference>
<evidence type="ECO:0000259" key="2">
    <source>
        <dbReference type="Pfam" id="PF13581"/>
    </source>
</evidence>
<dbReference type="InterPro" id="IPR036890">
    <property type="entry name" value="HATPase_C_sf"/>
</dbReference>
<reference evidence="4" key="1">
    <citation type="submission" date="2020-02" db="EMBL/GenBank/DDBJ databases">
        <title>Streptomyces sp. ASO4wet.</title>
        <authorList>
            <person name="Risdian C."/>
            <person name="Landwehr W."/>
            <person name="Schupp P."/>
            <person name="Wink J."/>
        </authorList>
    </citation>
    <scope>NUCLEOTIDE SEQUENCE [LARGE SCALE GENOMIC DNA]</scope>
    <source>
        <strain evidence="4">ASO4wet</strain>
    </source>
</reference>
<sequence length="158" mass="17057">MSRTVPRPEDKLIELVEFLAPIPEAVPVARRHVAEVLRGWGLGALTETAVLLTCELVANAVKHGSSAPAPLTGRARQQIVLTVRHRGGLFIEVWDPGAKGLHPQVRNAAPHDEVGRGLHMVDTLSRAWGHYSPAYGGRTVWCELALPAGTEGERASAR</sequence>
<dbReference type="AlphaFoldDB" id="A0A7T1T9Y2"/>
<dbReference type="Pfam" id="PF13581">
    <property type="entry name" value="HATPase_c_2"/>
    <property type="match status" value="1"/>
</dbReference>
<evidence type="ECO:0000313" key="3">
    <source>
        <dbReference type="EMBL" id="QPP09112.1"/>
    </source>
</evidence>
<gene>
    <name evidence="3" type="ORF">G4Z16_24900</name>
</gene>
<proteinExistence type="predicted"/>
<dbReference type="Proteomes" id="UP000595046">
    <property type="component" value="Chromosome"/>
</dbReference>
<keyword evidence="4" id="KW-1185">Reference proteome</keyword>
<keyword evidence="1" id="KW-0808">Transferase</keyword>
<evidence type="ECO:0000256" key="1">
    <source>
        <dbReference type="ARBA" id="ARBA00022527"/>
    </source>
</evidence>
<dbReference type="Gene3D" id="3.30.565.10">
    <property type="entry name" value="Histidine kinase-like ATPase, C-terminal domain"/>
    <property type="match status" value="1"/>
</dbReference>
<keyword evidence="3" id="KW-0067">ATP-binding</keyword>
<dbReference type="GO" id="GO:0004674">
    <property type="term" value="F:protein serine/threonine kinase activity"/>
    <property type="evidence" value="ECO:0007669"/>
    <property type="project" value="UniProtKB-KW"/>
</dbReference>
<keyword evidence="3" id="KW-0547">Nucleotide-binding</keyword>
<name>A0A7T1T9Y2_9ACTN</name>
<dbReference type="KEGG" id="sbat:G4Z16_24900"/>
<dbReference type="EMBL" id="CP048882">
    <property type="protein sequence ID" value="QPP09112.1"/>
    <property type="molecule type" value="Genomic_DNA"/>
</dbReference>
<dbReference type="CDD" id="cd16936">
    <property type="entry name" value="HATPase_RsbW-like"/>
    <property type="match status" value="1"/>
</dbReference>
<accession>A0A7T1T9Y2</accession>
<organism evidence="3 4">
    <name type="scientific">Streptomyces bathyalis</name>
    <dbReference type="NCBI Taxonomy" id="2710756"/>
    <lineage>
        <taxon>Bacteria</taxon>
        <taxon>Bacillati</taxon>
        <taxon>Actinomycetota</taxon>
        <taxon>Actinomycetes</taxon>
        <taxon>Kitasatosporales</taxon>
        <taxon>Streptomycetaceae</taxon>
        <taxon>Streptomyces</taxon>
    </lineage>
</organism>
<dbReference type="SUPFAM" id="SSF55874">
    <property type="entry name" value="ATPase domain of HSP90 chaperone/DNA topoisomerase II/histidine kinase"/>
    <property type="match status" value="1"/>
</dbReference>
<dbReference type="GO" id="GO:0005524">
    <property type="term" value="F:ATP binding"/>
    <property type="evidence" value="ECO:0007669"/>
    <property type="project" value="UniProtKB-KW"/>
</dbReference>